<dbReference type="eggNOG" id="arCOG03620">
    <property type="taxonomic scope" value="Archaea"/>
</dbReference>
<gene>
    <name evidence="2" type="ORF">RCIX17</name>
</gene>
<dbReference type="PANTHER" id="PTHR37304:SF1">
    <property type="entry name" value="MEMBRANE PROTEIN"/>
    <property type="match status" value="1"/>
</dbReference>
<dbReference type="OrthoDB" id="377300at2157"/>
<proteinExistence type="predicted"/>
<dbReference type="PANTHER" id="PTHR37304">
    <property type="entry name" value="MEMBRANE PROTEIN-RELATED"/>
    <property type="match status" value="1"/>
</dbReference>
<dbReference type="Pfam" id="PF04070">
    <property type="entry name" value="DUF378"/>
    <property type="match status" value="1"/>
</dbReference>
<reference evidence="2 3" key="1">
    <citation type="journal article" date="2006" name="Science">
        <title>Genome of rice cluster I archaea -- the key methane producers in the rice rhizosphere.</title>
        <authorList>
            <person name="Erkel C."/>
            <person name="Kube M."/>
            <person name="Reinhardt R."/>
            <person name="Liesack W."/>
        </authorList>
    </citation>
    <scope>NUCLEOTIDE SEQUENCE [LARGE SCALE GENOMIC DNA]</scope>
    <source>
        <strain evidence="3">DSM 22066 / NBRC 105507 / MRE50</strain>
    </source>
</reference>
<keyword evidence="3" id="KW-1185">Reference proteome</keyword>
<protein>
    <recommendedName>
        <fullName evidence="4">DUF378 domain-containing protein</fullName>
    </recommendedName>
</protein>
<dbReference type="EMBL" id="AM114193">
    <property type="protein sequence ID" value="CAJ35537.1"/>
    <property type="molecule type" value="Genomic_DNA"/>
</dbReference>
<feature type="transmembrane region" description="Helical" evidence="1">
    <location>
        <begin position="12"/>
        <end position="33"/>
    </location>
</feature>
<accession>Q0W7V6</accession>
<keyword evidence="1" id="KW-0812">Transmembrane</keyword>
<keyword evidence="1" id="KW-0472">Membrane</keyword>
<dbReference type="Proteomes" id="UP000000663">
    <property type="component" value="Chromosome"/>
</dbReference>
<name>Q0W7V6_METAR</name>
<evidence type="ECO:0000313" key="3">
    <source>
        <dbReference type="Proteomes" id="UP000000663"/>
    </source>
</evidence>
<organism evidence="2 3">
    <name type="scientific">Methanocella arvoryzae (strain DSM 22066 / NBRC 105507 / MRE50)</name>
    <dbReference type="NCBI Taxonomy" id="351160"/>
    <lineage>
        <taxon>Archaea</taxon>
        <taxon>Methanobacteriati</taxon>
        <taxon>Methanobacteriota</taxon>
        <taxon>Stenosarchaea group</taxon>
        <taxon>Methanomicrobia</taxon>
        <taxon>Methanocellales</taxon>
        <taxon>Methanocellaceae</taxon>
        <taxon>Methanocella</taxon>
    </lineage>
</organism>
<evidence type="ECO:0000313" key="2">
    <source>
        <dbReference type="EMBL" id="CAJ35537.1"/>
    </source>
</evidence>
<evidence type="ECO:0000256" key="1">
    <source>
        <dbReference type="SAM" id="Phobius"/>
    </source>
</evidence>
<evidence type="ECO:0008006" key="4">
    <source>
        <dbReference type="Google" id="ProtNLM"/>
    </source>
</evidence>
<feature type="transmembrane region" description="Helical" evidence="1">
    <location>
        <begin position="45"/>
        <end position="66"/>
    </location>
</feature>
<dbReference type="KEGG" id="rci:RCIX17"/>
<dbReference type="InterPro" id="IPR007211">
    <property type="entry name" value="DUF378"/>
</dbReference>
<dbReference type="STRING" id="351160.RCIX17"/>
<dbReference type="RefSeq" id="WP_012036957.1">
    <property type="nucleotide sequence ID" value="NC_009464.1"/>
</dbReference>
<keyword evidence="1" id="KW-1133">Transmembrane helix</keyword>
<sequence length="80" mass="8935">MERRTTDPLTIIAMILTIIGGINWLLVAFGFNLVEAIFGPAATSILTKLIYILVGISAIYLLYPLYQMLTSPRERPVVRP</sequence>
<dbReference type="GeneID" id="5145780"/>
<dbReference type="AlphaFoldDB" id="Q0W7V6"/>